<dbReference type="KEGG" id="rvi:RVIR1_03580"/>
<protein>
    <submittedName>
        <fullName evidence="1">Putative outer membrane usher transmembrane protein</fullName>
    </submittedName>
</protein>
<proteinExistence type="predicted"/>
<dbReference type="Gene3D" id="2.60.40.2610">
    <property type="entry name" value="Outer membrane usher protein FimD, plug domain"/>
    <property type="match status" value="1"/>
</dbReference>
<dbReference type="RefSeq" id="WP_126322387.1">
    <property type="nucleotide sequence ID" value="NZ_AP018005.1"/>
</dbReference>
<keyword evidence="1" id="KW-0812">Transmembrane</keyword>
<organism evidence="1 2">
    <name type="scientific">Candidatus Rickettsiella viridis</name>
    <dbReference type="NCBI Taxonomy" id="676208"/>
    <lineage>
        <taxon>Bacteria</taxon>
        <taxon>Pseudomonadati</taxon>
        <taxon>Pseudomonadota</taxon>
        <taxon>Gammaproteobacteria</taxon>
        <taxon>Legionellales</taxon>
        <taxon>Coxiellaceae</taxon>
        <taxon>Rickettsiella</taxon>
    </lineage>
</organism>
<evidence type="ECO:0000313" key="1">
    <source>
        <dbReference type="EMBL" id="BBB14877.1"/>
    </source>
</evidence>
<keyword evidence="2" id="KW-1185">Reference proteome</keyword>
<dbReference type="Gene3D" id="2.60.40.3110">
    <property type="match status" value="1"/>
</dbReference>
<gene>
    <name evidence="1" type="primary">fimD</name>
    <name evidence="1" type="ORF">RVIR1_03580</name>
</gene>
<dbReference type="AlphaFoldDB" id="A0A2Z5V6Y2"/>
<dbReference type="OrthoDB" id="8587at2"/>
<dbReference type="GO" id="GO:0015473">
    <property type="term" value="F:fimbrial usher porin activity"/>
    <property type="evidence" value="ECO:0007669"/>
    <property type="project" value="InterPro"/>
</dbReference>
<evidence type="ECO:0000313" key="2">
    <source>
        <dbReference type="Proteomes" id="UP000282483"/>
    </source>
</evidence>
<dbReference type="GO" id="GO:0009297">
    <property type="term" value="P:pilus assembly"/>
    <property type="evidence" value="ECO:0007669"/>
    <property type="project" value="InterPro"/>
</dbReference>
<dbReference type="GO" id="GO:0009279">
    <property type="term" value="C:cell outer membrane"/>
    <property type="evidence" value="ECO:0007669"/>
    <property type="project" value="TreeGrafter"/>
</dbReference>
<dbReference type="InterPro" id="IPR000015">
    <property type="entry name" value="Fimb_usher"/>
</dbReference>
<reference evidence="1 2" key="1">
    <citation type="submission" date="2017-03" db="EMBL/GenBank/DDBJ databases">
        <title>The genome sequence of Candidatus Rickettsiella viridis.</title>
        <authorList>
            <person name="Nikoh N."/>
            <person name="Tsuchida T."/>
            <person name="Yamaguchi K."/>
            <person name="Maeda T."/>
            <person name="Shigenobu S."/>
            <person name="Fukatsu T."/>
        </authorList>
    </citation>
    <scope>NUCLEOTIDE SEQUENCE [LARGE SCALE GENOMIC DNA]</scope>
    <source>
        <strain evidence="1 2">Ap-RA04</strain>
    </source>
</reference>
<dbReference type="Pfam" id="PF00577">
    <property type="entry name" value="Usher"/>
    <property type="match status" value="2"/>
</dbReference>
<dbReference type="PANTHER" id="PTHR30451">
    <property type="entry name" value="OUTER MEMBRANE USHER PROTEIN"/>
    <property type="match status" value="1"/>
</dbReference>
<dbReference type="PANTHER" id="PTHR30451:SF5">
    <property type="entry name" value="SLR0019 PROTEIN"/>
    <property type="match status" value="1"/>
</dbReference>
<dbReference type="EMBL" id="AP018005">
    <property type="protein sequence ID" value="BBB14877.1"/>
    <property type="molecule type" value="Genomic_DNA"/>
</dbReference>
<accession>A0A2Z5V6Y2</accession>
<sequence>MDKAKNRFYIDFKYSLVACFIVFCLLNSIVTEAKQETGFLEKPPTTEKEKFYLIPLLLEIKLNESLLPDVTQAYKDRLGHVWIDRSAFCRWHMHLPHHRPFLYEGQKLYQLNWYPGLTYQLDQYAMQLSLQVPASLFTAQTFDPLSKRLGALRPKEPGAFLNYDMVGLKNNSPEINQTNLSALMGLGLFNRLGVGTADVLAYNKYANDITLLTSQSNKLVRLNTTWTLDEPEKIASWRFGDAITGSTYWSGAVRFAGIQYATNFNTQPNLVTFPLPGYEGEAAIPSTVDVFVNSVLNQQQIVNNGPYIFNNIPVISGAGTVNIVTQDLLGRSQVVSFPYYASPLLLKPNLVNFSYEAGFARDNYGVDSNDYGRFLGVATYQRGITDHLTLGGHAEVLFDQQTLGFSADYLLNQYGVASLAVSGGHNSLGEGGLLALGFVHQGAQFSYDFNTSLTTLNYLQLGDQPNTSPPSVINQLFFGYSLTDYGSLSTSYTMINSRNFNTANGFSNTPTARLVTASYSHNLFKNISLTVGFVGDLRNSQTNQAFITLVFAPDINHAISNSSNWQNHQFQDVLQFSKPVPLGTGYGYNLFASNNSSRYAGADITLQNEVGAYTARLGQGRGLASYELDASGSVIYFAGNGFLARKLKNSFALVQVPEFPGVDVFYENQLMGHTDKSGNLLITQLLTYQENKIAIEPTTLPLDTQIGMTTQTAIPYYSSGVLVKFPVKHIQGVVMHLLAPNGQPVPVGAELVLNTDHACMTYPVGYEGEVYIPDISDSTLVGSAHWDQHVYYFSVNLPKTDDPIIELGEVPCY</sequence>
<dbReference type="Proteomes" id="UP000282483">
    <property type="component" value="Chromosome"/>
</dbReference>
<keyword evidence="1" id="KW-0472">Membrane</keyword>
<name>A0A2Z5V6Y2_9COXI</name>
<dbReference type="InterPro" id="IPR042186">
    <property type="entry name" value="FimD_plug_dom"/>
</dbReference>